<dbReference type="AlphaFoldDB" id="A0A9W4K5R1"/>
<dbReference type="OrthoDB" id="4807664at2759"/>
<gene>
    <name evidence="4" type="ORF">PEGY_LOCUS1979</name>
</gene>
<keyword evidence="5" id="KW-1185">Reference proteome</keyword>
<dbReference type="EMBL" id="CAJVRC010000843">
    <property type="protein sequence ID" value="CAG8889851.1"/>
    <property type="molecule type" value="Genomic_DNA"/>
</dbReference>
<sequence>MSSQSTTAMDGEFKRLKSIQMNTLDKNIMAFLEATHKSVRSQGICNPRGPFKRSLTRYVAMGDCTELLLQLLEIYAPIDDHDKNKRTPLSWAAQYGSYNATKILVENGAKANALDNMYRTPLSWLEYAGHPDCKGLPVTKAYLKKNGATMKGAKRDWILQKLGLL</sequence>
<evidence type="ECO:0000256" key="3">
    <source>
        <dbReference type="PROSITE-ProRule" id="PRU00023"/>
    </source>
</evidence>
<keyword evidence="1" id="KW-0677">Repeat</keyword>
<dbReference type="PANTHER" id="PTHR24198">
    <property type="entry name" value="ANKYRIN REPEAT AND PROTEIN KINASE DOMAIN-CONTAINING PROTEIN"/>
    <property type="match status" value="1"/>
</dbReference>
<keyword evidence="2 3" id="KW-0040">ANK repeat</keyword>
<dbReference type="PROSITE" id="PS50088">
    <property type="entry name" value="ANK_REPEAT"/>
    <property type="match status" value="1"/>
</dbReference>
<accession>A0A9W4K5R1</accession>
<protein>
    <recommendedName>
        <fullName evidence="6">Ankyrin repeat protein</fullName>
    </recommendedName>
</protein>
<evidence type="ECO:0008006" key="6">
    <source>
        <dbReference type="Google" id="ProtNLM"/>
    </source>
</evidence>
<dbReference type="Proteomes" id="UP001154252">
    <property type="component" value="Unassembled WGS sequence"/>
</dbReference>
<dbReference type="PANTHER" id="PTHR24198:SF194">
    <property type="entry name" value="INVERSIN-A"/>
    <property type="match status" value="1"/>
</dbReference>
<evidence type="ECO:0000256" key="1">
    <source>
        <dbReference type="ARBA" id="ARBA00022737"/>
    </source>
</evidence>
<evidence type="ECO:0000313" key="5">
    <source>
        <dbReference type="Proteomes" id="UP001154252"/>
    </source>
</evidence>
<dbReference type="Gene3D" id="1.25.40.20">
    <property type="entry name" value="Ankyrin repeat-containing domain"/>
    <property type="match status" value="1"/>
</dbReference>
<organism evidence="4 5">
    <name type="scientific">Penicillium egyptiacum</name>
    <dbReference type="NCBI Taxonomy" id="1303716"/>
    <lineage>
        <taxon>Eukaryota</taxon>
        <taxon>Fungi</taxon>
        <taxon>Dikarya</taxon>
        <taxon>Ascomycota</taxon>
        <taxon>Pezizomycotina</taxon>
        <taxon>Eurotiomycetes</taxon>
        <taxon>Eurotiomycetidae</taxon>
        <taxon>Eurotiales</taxon>
        <taxon>Aspergillaceae</taxon>
        <taxon>Penicillium</taxon>
    </lineage>
</organism>
<dbReference type="Pfam" id="PF12796">
    <property type="entry name" value="Ank_2"/>
    <property type="match status" value="1"/>
</dbReference>
<dbReference type="InterPro" id="IPR002110">
    <property type="entry name" value="Ankyrin_rpt"/>
</dbReference>
<reference evidence="4" key="1">
    <citation type="submission" date="2021-07" db="EMBL/GenBank/DDBJ databases">
        <authorList>
            <person name="Branca A.L. A."/>
        </authorList>
    </citation>
    <scope>NUCLEOTIDE SEQUENCE</scope>
</reference>
<evidence type="ECO:0000256" key="2">
    <source>
        <dbReference type="ARBA" id="ARBA00023043"/>
    </source>
</evidence>
<evidence type="ECO:0000313" key="4">
    <source>
        <dbReference type="EMBL" id="CAG8889851.1"/>
    </source>
</evidence>
<name>A0A9W4K5R1_9EURO</name>
<comment type="caution">
    <text evidence="4">The sequence shown here is derived from an EMBL/GenBank/DDBJ whole genome shotgun (WGS) entry which is preliminary data.</text>
</comment>
<dbReference type="InterPro" id="IPR036770">
    <property type="entry name" value="Ankyrin_rpt-contain_sf"/>
</dbReference>
<dbReference type="SMART" id="SM00248">
    <property type="entry name" value="ANK"/>
    <property type="match status" value="1"/>
</dbReference>
<dbReference type="SUPFAM" id="SSF48403">
    <property type="entry name" value="Ankyrin repeat"/>
    <property type="match status" value="1"/>
</dbReference>
<feature type="repeat" description="ANK" evidence="3">
    <location>
        <begin position="84"/>
        <end position="116"/>
    </location>
</feature>
<proteinExistence type="predicted"/>
<dbReference type="PROSITE" id="PS50297">
    <property type="entry name" value="ANK_REP_REGION"/>
    <property type="match status" value="1"/>
</dbReference>